<dbReference type="PRINTS" id="PR00039">
    <property type="entry name" value="HTHLYSR"/>
</dbReference>
<dbReference type="GO" id="GO:0043565">
    <property type="term" value="F:sequence-specific DNA binding"/>
    <property type="evidence" value="ECO:0007669"/>
    <property type="project" value="TreeGrafter"/>
</dbReference>
<gene>
    <name evidence="6" type="ORF">GM658_07310</name>
</gene>
<dbReference type="InterPro" id="IPR058163">
    <property type="entry name" value="LysR-type_TF_proteobact-type"/>
</dbReference>
<reference evidence="6 7" key="1">
    <citation type="submission" date="2019-11" db="EMBL/GenBank/DDBJ databases">
        <title>Type strains purchased from KCTC, JCM and DSMZ.</title>
        <authorList>
            <person name="Lu H."/>
        </authorList>
    </citation>
    <scope>NUCLEOTIDE SEQUENCE [LARGE SCALE GENOMIC DNA]</scope>
    <source>
        <strain evidence="6 7">JCM 31587</strain>
    </source>
</reference>
<dbReference type="InterPro" id="IPR000847">
    <property type="entry name" value="LysR_HTH_N"/>
</dbReference>
<dbReference type="Pfam" id="PF00126">
    <property type="entry name" value="HTH_1"/>
    <property type="match status" value="1"/>
</dbReference>
<dbReference type="RefSeq" id="WP_155453345.1">
    <property type="nucleotide sequence ID" value="NZ_WNKX01000004.1"/>
</dbReference>
<evidence type="ECO:0000256" key="3">
    <source>
        <dbReference type="ARBA" id="ARBA00023125"/>
    </source>
</evidence>
<dbReference type="Pfam" id="PF03466">
    <property type="entry name" value="LysR_substrate"/>
    <property type="match status" value="1"/>
</dbReference>
<dbReference type="GO" id="GO:0006351">
    <property type="term" value="P:DNA-templated transcription"/>
    <property type="evidence" value="ECO:0007669"/>
    <property type="project" value="TreeGrafter"/>
</dbReference>
<organism evidence="6 7">
    <name type="scientific">Massilia eburnea</name>
    <dbReference type="NCBI Taxonomy" id="1776165"/>
    <lineage>
        <taxon>Bacteria</taxon>
        <taxon>Pseudomonadati</taxon>
        <taxon>Pseudomonadota</taxon>
        <taxon>Betaproteobacteria</taxon>
        <taxon>Burkholderiales</taxon>
        <taxon>Oxalobacteraceae</taxon>
        <taxon>Telluria group</taxon>
        <taxon>Massilia</taxon>
    </lineage>
</organism>
<keyword evidence="4" id="KW-0804">Transcription</keyword>
<keyword evidence="7" id="KW-1185">Reference proteome</keyword>
<evidence type="ECO:0000256" key="4">
    <source>
        <dbReference type="ARBA" id="ARBA00023163"/>
    </source>
</evidence>
<dbReference type="GO" id="GO:0003700">
    <property type="term" value="F:DNA-binding transcription factor activity"/>
    <property type="evidence" value="ECO:0007669"/>
    <property type="project" value="InterPro"/>
</dbReference>
<keyword evidence="3" id="KW-0238">DNA-binding</keyword>
<dbReference type="SUPFAM" id="SSF53850">
    <property type="entry name" value="Periplasmic binding protein-like II"/>
    <property type="match status" value="1"/>
</dbReference>
<feature type="domain" description="HTH lysR-type" evidence="5">
    <location>
        <begin position="1"/>
        <end position="59"/>
    </location>
</feature>
<dbReference type="EMBL" id="WNKX01000004">
    <property type="protein sequence ID" value="MTW10409.1"/>
    <property type="molecule type" value="Genomic_DNA"/>
</dbReference>
<dbReference type="CDD" id="cd08471">
    <property type="entry name" value="PBP2_CrgA_like_2"/>
    <property type="match status" value="1"/>
</dbReference>
<dbReference type="PROSITE" id="PS50931">
    <property type="entry name" value="HTH_LYSR"/>
    <property type="match status" value="1"/>
</dbReference>
<evidence type="ECO:0000259" key="5">
    <source>
        <dbReference type="PROSITE" id="PS50931"/>
    </source>
</evidence>
<dbReference type="InterPro" id="IPR036388">
    <property type="entry name" value="WH-like_DNA-bd_sf"/>
</dbReference>
<dbReference type="Proteomes" id="UP000472320">
    <property type="component" value="Unassembled WGS sequence"/>
</dbReference>
<protein>
    <submittedName>
        <fullName evidence="6">LysR family transcriptional regulator</fullName>
    </submittedName>
</protein>
<dbReference type="AlphaFoldDB" id="A0A6L6QDZ8"/>
<proteinExistence type="inferred from homology"/>
<sequence length="302" mass="33138">MDRLYLMTVYVAVAEEQGFAAGARRLGMSPPAVTRAVAALEERLGVRLLDRTTRHVRVTEAGQRYLDDARRIIAEVDEADDAVAGINAAPRGHLTVTAPVLFGRLYVMPGIVDYLQRYPAMDVSTVFVDRVTNLLEEGIDVGVRIGELPDSSMRAVPVGRVRRMIVASPSYIEKHGAPHTPQELEQHTIVGSSGSSVPPDWRFQHGGSAQSLRLKPRLGVNNNDSAIEAVRSGFGVARLLSYQAAALLDAGELVEVLQDYATPAVPIHIVHRDSRQGSTRIRSFVDLMAERLRTDPRLHPVR</sequence>
<name>A0A6L6QDZ8_9BURK</name>
<comment type="caution">
    <text evidence="6">The sequence shown here is derived from an EMBL/GenBank/DDBJ whole genome shotgun (WGS) entry which is preliminary data.</text>
</comment>
<evidence type="ECO:0000313" key="6">
    <source>
        <dbReference type="EMBL" id="MTW10409.1"/>
    </source>
</evidence>
<dbReference type="SUPFAM" id="SSF46785">
    <property type="entry name" value="Winged helix' DNA-binding domain"/>
    <property type="match status" value="1"/>
</dbReference>
<evidence type="ECO:0000256" key="2">
    <source>
        <dbReference type="ARBA" id="ARBA00023015"/>
    </source>
</evidence>
<keyword evidence="2" id="KW-0805">Transcription regulation</keyword>
<dbReference type="Gene3D" id="3.40.190.290">
    <property type="match status" value="1"/>
</dbReference>
<dbReference type="PANTHER" id="PTHR30537:SF5">
    <property type="entry name" value="HTH-TYPE TRANSCRIPTIONAL ACTIVATOR TTDR-RELATED"/>
    <property type="match status" value="1"/>
</dbReference>
<dbReference type="FunFam" id="1.10.10.10:FF:000001">
    <property type="entry name" value="LysR family transcriptional regulator"/>
    <property type="match status" value="1"/>
</dbReference>
<evidence type="ECO:0000313" key="7">
    <source>
        <dbReference type="Proteomes" id="UP000472320"/>
    </source>
</evidence>
<dbReference type="InterPro" id="IPR005119">
    <property type="entry name" value="LysR_subst-bd"/>
</dbReference>
<dbReference type="OrthoDB" id="9786526at2"/>
<dbReference type="InterPro" id="IPR036390">
    <property type="entry name" value="WH_DNA-bd_sf"/>
</dbReference>
<dbReference type="PANTHER" id="PTHR30537">
    <property type="entry name" value="HTH-TYPE TRANSCRIPTIONAL REGULATOR"/>
    <property type="match status" value="1"/>
</dbReference>
<dbReference type="Gene3D" id="1.10.10.10">
    <property type="entry name" value="Winged helix-like DNA-binding domain superfamily/Winged helix DNA-binding domain"/>
    <property type="match status" value="1"/>
</dbReference>
<accession>A0A6L6QDZ8</accession>
<comment type="similarity">
    <text evidence="1">Belongs to the LysR transcriptional regulatory family.</text>
</comment>
<evidence type="ECO:0000256" key="1">
    <source>
        <dbReference type="ARBA" id="ARBA00009437"/>
    </source>
</evidence>